<dbReference type="PANTHER" id="PTHR46785:SF1">
    <property type="entry name" value="VON WILLEBRAND FACTOR A DOMAIN-CONTAINING PROTEIN 3B"/>
    <property type="match status" value="1"/>
</dbReference>
<name>A0A670I8D2_PODMU</name>
<dbReference type="Proteomes" id="UP000472272">
    <property type="component" value="Chromosome 4"/>
</dbReference>
<keyword evidence="2" id="KW-1185">Reference proteome</keyword>
<dbReference type="OMA" id="QEANWPI"/>
<sequence length="170" mass="19578">MASSGCPHHLNVRGVLPFAHVSNNKKYVTLINPQAVDLDAYKKKLQEAIKVYERQLIWRALPQEEKDKFEQNKPVSYIERKESLLQALENAKWPISYEEVMLLEDEILTGLTYEQQAIELKEASKEEPQRICPLQICPAKQVGGISLLIYLRGCGLLFFYNKCTRQLANK</sequence>
<proteinExistence type="predicted"/>
<reference evidence="1 2" key="1">
    <citation type="journal article" date="2019" name="Proc. Natl. Acad. Sci. U.S.A.">
        <title>Regulatory changes in pterin and carotenoid genes underlie balanced color polymorphisms in the wall lizard.</title>
        <authorList>
            <person name="Andrade P."/>
            <person name="Pinho C."/>
            <person name="Perez I de Lanuza G."/>
            <person name="Afonso S."/>
            <person name="Brejcha J."/>
            <person name="Rubin C.J."/>
            <person name="Wallerman O."/>
            <person name="Pereira P."/>
            <person name="Sabatino S.J."/>
            <person name="Bellati A."/>
            <person name="Pellitteri-Rosa D."/>
            <person name="Bosakova Z."/>
            <person name="Bunikis I."/>
            <person name="Carretero M.A."/>
            <person name="Feiner N."/>
            <person name="Marsik P."/>
            <person name="Pauperio F."/>
            <person name="Salvi D."/>
            <person name="Soler L."/>
            <person name="While G.M."/>
            <person name="Uller T."/>
            <person name="Font E."/>
            <person name="Andersson L."/>
            <person name="Carneiro M."/>
        </authorList>
    </citation>
    <scope>NUCLEOTIDE SEQUENCE</scope>
</reference>
<dbReference type="AlphaFoldDB" id="A0A670I8D2"/>
<organism evidence="1 2">
    <name type="scientific">Podarcis muralis</name>
    <name type="common">Wall lizard</name>
    <name type="synonym">Lacerta muralis</name>
    <dbReference type="NCBI Taxonomy" id="64176"/>
    <lineage>
        <taxon>Eukaryota</taxon>
        <taxon>Metazoa</taxon>
        <taxon>Chordata</taxon>
        <taxon>Craniata</taxon>
        <taxon>Vertebrata</taxon>
        <taxon>Euteleostomi</taxon>
        <taxon>Lepidosauria</taxon>
        <taxon>Squamata</taxon>
        <taxon>Bifurcata</taxon>
        <taxon>Unidentata</taxon>
        <taxon>Episquamata</taxon>
        <taxon>Laterata</taxon>
        <taxon>Lacertibaenia</taxon>
        <taxon>Lacertidae</taxon>
        <taxon>Podarcis</taxon>
    </lineage>
</organism>
<protein>
    <submittedName>
        <fullName evidence="1">Uncharacterized protein</fullName>
    </submittedName>
</protein>
<evidence type="ECO:0000313" key="2">
    <source>
        <dbReference type="Proteomes" id="UP000472272"/>
    </source>
</evidence>
<dbReference type="Ensembl" id="ENSPMRT00000008618.1">
    <property type="protein sequence ID" value="ENSPMRP00000008060.1"/>
    <property type="gene ID" value="ENSPMRG00000005459.1"/>
</dbReference>
<reference evidence="1" key="3">
    <citation type="submission" date="2025-09" db="UniProtKB">
        <authorList>
            <consortium name="Ensembl"/>
        </authorList>
    </citation>
    <scope>IDENTIFICATION</scope>
</reference>
<dbReference type="GeneTree" id="ENSGT00940000157237"/>
<evidence type="ECO:0000313" key="1">
    <source>
        <dbReference type="Ensembl" id="ENSPMRP00000008060.1"/>
    </source>
</evidence>
<dbReference type="PANTHER" id="PTHR46785">
    <property type="entry name" value="VON WILLEBRAND FACTOR A DOMAIN-CONTAINING PROTEIN 3B"/>
    <property type="match status" value="1"/>
</dbReference>
<accession>A0A670I8D2</accession>
<reference evidence="1" key="2">
    <citation type="submission" date="2025-08" db="UniProtKB">
        <authorList>
            <consortium name="Ensembl"/>
        </authorList>
    </citation>
    <scope>IDENTIFICATION</scope>
</reference>